<evidence type="ECO:0000256" key="2">
    <source>
        <dbReference type="SAM" id="Phobius"/>
    </source>
</evidence>
<dbReference type="OrthoDB" id="9813479at2"/>
<name>A0A502C0G0_9GAMM</name>
<dbReference type="GO" id="GO:0016020">
    <property type="term" value="C:membrane"/>
    <property type="evidence" value="ECO:0007669"/>
    <property type="project" value="UniProtKB-SubCell"/>
</dbReference>
<accession>A0A502C0G0</accession>
<comment type="caution">
    <text evidence="4">The sequence shown here is derived from an EMBL/GenBank/DDBJ whole genome shotgun (WGS) entry which is preliminary data.</text>
</comment>
<evidence type="ECO:0000256" key="1">
    <source>
        <dbReference type="ARBA" id="ARBA00004167"/>
    </source>
</evidence>
<feature type="domain" description="Band 7" evidence="3">
    <location>
        <begin position="60"/>
        <end position="224"/>
    </location>
</feature>
<feature type="transmembrane region" description="Helical" evidence="2">
    <location>
        <begin position="12"/>
        <end position="35"/>
    </location>
</feature>
<evidence type="ECO:0000313" key="5">
    <source>
        <dbReference type="Proteomes" id="UP000319486"/>
    </source>
</evidence>
<comment type="subcellular location">
    <subcellularLocation>
        <location evidence="1">Membrane</location>
        <topology evidence="1">Single-pass membrane protein</topology>
    </subcellularLocation>
</comment>
<protein>
    <submittedName>
        <fullName evidence="4">SPFH domain-containing protein</fullName>
    </submittedName>
</protein>
<dbReference type="SMART" id="SM00244">
    <property type="entry name" value="PHB"/>
    <property type="match status" value="1"/>
</dbReference>
<evidence type="ECO:0000313" key="4">
    <source>
        <dbReference type="EMBL" id="TPG05431.1"/>
    </source>
</evidence>
<keyword evidence="2" id="KW-0472">Membrane</keyword>
<dbReference type="Pfam" id="PF01145">
    <property type="entry name" value="Band_7"/>
    <property type="match status" value="1"/>
</dbReference>
<keyword evidence="2" id="KW-1133">Transmembrane helix</keyword>
<dbReference type="SUPFAM" id="SSF117892">
    <property type="entry name" value="Band 7/SPFH domain"/>
    <property type="match status" value="1"/>
</dbReference>
<dbReference type="PANTHER" id="PTHR43446">
    <property type="entry name" value="MEMBRANE PROTEIN-RELATED"/>
    <property type="match status" value="1"/>
</dbReference>
<dbReference type="CDD" id="cd03402">
    <property type="entry name" value="SPFH_like_u2"/>
    <property type="match status" value="1"/>
</dbReference>
<dbReference type="InterPro" id="IPR001107">
    <property type="entry name" value="Band_7"/>
</dbReference>
<dbReference type="PANTHER" id="PTHR43446:SF1">
    <property type="entry name" value="BAND 7 DOMAIN-CONTAINING PROTEIN"/>
    <property type="match status" value="1"/>
</dbReference>
<keyword evidence="2" id="KW-0812">Transmembrane</keyword>
<keyword evidence="5" id="KW-1185">Reference proteome</keyword>
<evidence type="ECO:0000259" key="3">
    <source>
        <dbReference type="SMART" id="SM00244"/>
    </source>
</evidence>
<dbReference type="EMBL" id="RCZO01000010">
    <property type="protein sequence ID" value="TPG05431.1"/>
    <property type="molecule type" value="Genomic_DNA"/>
</dbReference>
<dbReference type="RefSeq" id="WP_140654537.1">
    <property type="nucleotide sequence ID" value="NZ_RCZB01000007.1"/>
</dbReference>
<organism evidence="4 5">
    <name type="scientific">Rhodanobacter glycinis</name>
    <dbReference type="NCBI Taxonomy" id="582702"/>
    <lineage>
        <taxon>Bacteria</taxon>
        <taxon>Pseudomonadati</taxon>
        <taxon>Pseudomonadota</taxon>
        <taxon>Gammaproteobacteria</taxon>
        <taxon>Lysobacterales</taxon>
        <taxon>Rhodanobacteraceae</taxon>
        <taxon>Rhodanobacter</taxon>
    </lineage>
</organism>
<sequence>MNERNGFSVAGIPFIGLCLVLAGIGVALLISALHTQPETPAVAPLLTGVVLLALDAFLLKGYFQVAPNEGQVLQLFGKYAGTVRQEGLRWTNPFYTKQRISLRVRNFESGKLKVNDNDGNPIEIGAVVVWQVLDTAEAVFCVDDYENYVHIQSESALRQMAQSYPYDAHDDGKPSLRSHGDVINSHLRDEIQARLGKAGVQVVEARISHLAYAQEIAQAMLQRQQAGAIIAARTKIVEGAVSMVEMALDQLSQRGVVHLDEERKAAMVSNLLVVLCGERGTQPVLNTGTLY</sequence>
<dbReference type="InterPro" id="IPR036013">
    <property type="entry name" value="Band_7/SPFH_dom_sf"/>
</dbReference>
<reference evidence="4 5" key="1">
    <citation type="journal article" date="2019" name="Environ. Microbiol.">
        <title>Species interactions and distinct microbial communities in high Arctic permafrost affected cryosols are associated with the CH4 and CO2 gas fluxes.</title>
        <authorList>
            <person name="Altshuler I."/>
            <person name="Hamel J."/>
            <person name="Turney S."/>
            <person name="Magnuson E."/>
            <person name="Levesque R."/>
            <person name="Greer C."/>
            <person name="Whyte L.G."/>
        </authorList>
    </citation>
    <scope>NUCLEOTIDE SEQUENCE [LARGE SCALE GENOMIC DNA]</scope>
    <source>
        <strain evidence="4 5">S13Y</strain>
    </source>
</reference>
<dbReference type="Proteomes" id="UP000319486">
    <property type="component" value="Unassembled WGS sequence"/>
</dbReference>
<gene>
    <name evidence="4" type="ORF">EAH88_15870</name>
</gene>
<dbReference type="Gene3D" id="3.30.479.30">
    <property type="entry name" value="Band 7 domain"/>
    <property type="match status" value="1"/>
</dbReference>
<proteinExistence type="predicted"/>
<dbReference type="AlphaFoldDB" id="A0A502C0G0"/>